<sequence length="44" mass="5203">MEGIEWIETVVLVFALKIALKRERHSCFRKVMKFLGLTAILHQF</sequence>
<name>A0A2K3N8T9_TRIPR</name>
<proteinExistence type="predicted"/>
<comment type="caution">
    <text evidence="1">The sequence shown here is derived from an EMBL/GenBank/DDBJ whole genome shotgun (WGS) entry which is preliminary data.</text>
</comment>
<accession>A0A2K3N8T9</accession>
<organism evidence="1 2">
    <name type="scientific">Trifolium pratense</name>
    <name type="common">Red clover</name>
    <dbReference type="NCBI Taxonomy" id="57577"/>
    <lineage>
        <taxon>Eukaryota</taxon>
        <taxon>Viridiplantae</taxon>
        <taxon>Streptophyta</taxon>
        <taxon>Embryophyta</taxon>
        <taxon>Tracheophyta</taxon>
        <taxon>Spermatophyta</taxon>
        <taxon>Magnoliopsida</taxon>
        <taxon>eudicotyledons</taxon>
        <taxon>Gunneridae</taxon>
        <taxon>Pentapetalae</taxon>
        <taxon>rosids</taxon>
        <taxon>fabids</taxon>
        <taxon>Fabales</taxon>
        <taxon>Fabaceae</taxon>
        <taxon>Papilionoideae</taxon>
        <taxon>50 kb inversion clade</taxon>
        <taxon>NPAAA clade</taxon>
        <taxon>Hologalegina</taxon>
        <taxon>IRL clade</taxon>
        <taxon>Trifolieae</taxon>
        <taxon>Trifolium</taxon>
    </lineage>
</organism>
<evidence type="ECO:0000313" key="2">
    <source>
        <dbReference type="Proteomes" id="UP000236291"/>
    </source>
</evidence>
<reference evidence="1 2" key="1">
    <citation type="journal article" date="2014" name="Am. J. Bot.">
        <title>Genome assembly and annotation for red clover (Trifolium pratense; Fabaceae).</title>
        <authorList>
            <person name="Istvanek J."/>
            <person name="Jaros M."/>
            <person name="Krenek A."/>
            <person name="Repkova J."/>
        </authorList>
    </citation>
    <scope>NUCLEOTIDE SEQUENCE [LARGE SCALE GENOMIC DNA]</scope>
    <source>
        <strain evidence="2">cv. Tatra</strain>
        <tissue evidence="1">Young leaves</tissue>
    </source>
</reference>
<evidence type="ECO:0000313" key="1">
    <source>
        <dbReference type="EMBL" id="PNX99456.1"/>
    </source>
</evidence>
<dbReference type="Proteomes" id="UP000236291">
    <property type="component" value="Unassembled WGS sequence"/>
</dbReference>
<reference evidence="1 2" key="2">
    <citation type="journal article" date="2017" name="Front. Plant Sci.">
        <title>Gene Classification and Mining of Molecular Markers Useful in Red Clover (Trifolium pratense) Breeding.</title>
        <authorList>
            <person name="Istvanek J."/>
            <person name="Dluhosova J."/>
            <person name="Dluhos P."/>
            <person name="Patkova L."/>
            <person name="Nedelnik J."/>
            <person name="Repkova J."/>
        </authorList>
    </citation>
    <scope>NUCLEOTIDE SEQUENCE [LARGE SCALE GENOMIC DNA]</scope>
    <source>
        <strain evidence="2">cv. Tatra</strain>
        <tissue evidence="1">Young leaves</tissue>
    </source>
</reference>
<dbReference type="AlphaFoldDB" id="A0A2K3N8T9"/>
<gene>
    <name evidence="1" type="ORF">L195_g022721</name>
</gene>
<feature type="non-terminal residue" evidence="1">
    <location>
        <position position="44"/>
    </location>
</feature>
<dbReference type="EMBL" id="ASHM01017780">
    <property type="protein sequence ID" value="PNX99456.1"/>
    <property type="molecule type" value="Genomic_DNA"/>
</dbReference>
<protein>
    <submittedName>
        <fullName evidence="1">Uncharacterized protein</fullName>
    </submittedName>
</protein>